<dbReference type="RefSeq" id="WP_197939512.1">
    <property type="nucleotide sequence ID" value="NZ_AP022642.1"/>
</dbReference>
<dbReference type="KEGG" id="poj:PtoMrB4_17740"/>
<feature type="signal peptide" evidence="2">
    <location>
        <begin position="1"/>
        <end position="19"/>
    </location>
</feature>
<feature type="region of interest" description="Disordered" evidence="1">
    <location>
        <begin position="133"/>
        <end position="157"/>
    </location>
</feature>
<keyword evidence="2" id="KW-0732">Signal</keyword>
<sequence length="189" mass="20670">MTRILLPALFLGFCASTLASPAPVAPRVDAWPGLVAMPAVSPGNACAEASTQAKPKPKPTATKAETAKPKPKPAPTKAETTKPKPKPKPATPKPKPKPTPAKPKPSKVEQVKLREPKLDLSLPKHLVDELEPRVKQEQHVEQPLLPPMFVEKPPEQSPYQLNGKLITNQREEDYLRSVEGAELQIEFKQ</sequence>
<dbReference type="Proteomes" id="UP000501237">
    <property type="component" value="Chromosome"/>
</dbReference>
<organism evidence="3 4">
    <name type="scientific">Metapseudomonas otitidis</name>
    <dbReference type="NCBI Taxonomy" id="319939"/>
    <lineage>
        <taxon>Bacteria</taxon>
        <taxon>Pseudomonadati</taxon>
        <taxon>Pseudomonadota</taxon>
        <taxon>Gammaproteobacteria</taxon>
        <taxon>Pseudomonadales</taxon>
        <taxon>Pseudomonadaceae</taxon>
        <taxon>Metapseudomonas</taxon>
    </lineage>
</organism>
<reference evidence="3 4" key="1">
    <citation type="journal article" date="2020" name="Microbiol. Resour. Announc.">
        <title>Complete genome sequence of Pseudomonas otitidis strain MrB4, isolated from Lake Biwa in Japan.</title>
        <authorList>
            <person name="Miyazaki K."/>
            <person name="Hase E."/>
            <person name="Maruya T."/>
        </authorList>
    </citation>
    <scope>NUCLEOTIDE SEQUENCE [LARGE SCALE GENOMIC DNA]</scope>
    <source>
        <strain evidence="3 4">MrB4</strain>
    </source>
</reference>
<evidence type="ECO:0000256" key="2">
    <source>
        <dbReference type="SAM" id="SignalP"/>
    </source>
</evidence>
<feature type="compositionally biased region" description="Pro residues" evidence="1">
    <location>
        <begin position="88"/>
        <end position="103"/>
    </location>
</feature>
<protein>
    <submittedName>
        <fullName evidence="3">Uncharacterized protein</fullName>
    </submittedName>
</protein>
<dbReference type="AlphaFoldDB" id="A0A1I0TEB5"/>
<accession>A0A1I0TEB5</accession>
<dbReference type="GeneID" id="57396989"/>
<evidence type="ECO:0000256" key="1">
    <source>
        <dbReference type="SAM" id="MobiDB-lite"/>
    </source>
</evidence>
<name>A0A1I0TEB5_9GAMM</name>
<feature type="region of interest" description="Disordered" evidence="1">
    <location>
        <begin position="41"/>
        <end position="120"/>
    </location>
</feature>
<dbReference type="STRING" id="319939.SAMN05216263_104104"/>
<gene>
    <name evidence="3" type="ORF">PtoMrB4_17740</name>
</gene>
<dbReference type="EMBL" id="AP022642">
    <property type="protein sequence ID" value="BCA27797.1"/>
    <property type="molecule type" value="Genomic_DNA"/>
</dbReference>
<evidence type="ECO:0000313" key="4">
    <source>
        <dbReference type="Proteomes" id="UP000501237"/>
    </source>
</evidence>
<evidence type="ECO:0000313" key="3">
    <source>
        <dbReference type="EMBL" id="BCA27797.1"/>
    </source>
</evidence>
<proteinExistence type="predicted"/>
<feature type="chain" id="PRO_5043881811" evidence="2">
    <location>
        <begin position="20"/>
        <end position="189"/>
    </location>
</feature>
<feature type="compositionally biased region" description="Basic and acidic residues" evidence="1">
    <location>
        <begin position="106"/>
        <end position="118"/>
    </location>
</feature>